<comment type="catalytic activity">
    <reaction evidence="12">
        <text>L-seryl-[protein] + ATP = O-phospho-L-seryl-[protein] + ADP + H(+)</text>
        <dbReference type="Rhea" id="RHEA:17989"/>
        <dbReference type="Rhea" id="RHEA-COMP:9863"/>
        <dbReference type="Rhea" id="RHEA-COMP:11604"/>
        <dbReference type="ChEBI" id="CHEBI:15378"/>
        <dbReference type="ChEBI" id="CHEBI:29999"/>
        <dbReference type="ChEBI" id="CHEBI:30616"/>
        <dbReference type="ChEBI" id="CHEBI:83421"/>
        <dbReference type="ChEBI" id="CHEBI:456216"/>
        <dbReference type="EC" id="2.7.11.1"/>
    </reaction>
</comment>
<dbReference type="PANTHER" id="PTHR45852:SF1">
    <property type="entry name" value="SERINE_THREONINE-PROTEIN KINASE RIO2"/>
    <property type="match status" value="1"/>
</dbReference>
<dbReference type="InterPro" id="IPR036388">
    <property type="entry name" value="WH-like_DNA-bd_sf"/>
</dbReference>
<evidence type="ECO:0000256" key="1">
    <source>
        <dbReference type="ARBA" id="ARBA00001946"/>
    </source>
</evidence>
<keyword evidence="7" id="KW-0547">Nucleotide-binding</keyword>
<dbReference type="Gene3D" id="3.30.200.20">
    <property type="entry name" value="Phosphorylase Kinase, domain 1"/>
    <property type="match status" value="1"/>
</dbReference>
<keyword evidence="15" id="KW-1185">Reference proteome</keyword>
<keyword evidence="9" id="KW-0067">ATP-binding</keyword>
<evidence type="ECO:0000256" key="12">
    <source>
        <dbReference type="ARBA" id="ARBA00048679"/>
    </source>
</evidence>
<dbReference type="SMART" id="SM00090">
    <property type="entry name" value="RIO"/>
    <property type="match status" value="1"/>
</dbReference>
<dbReference type="GO" id="GO:0030490">
    <property type="term" value="P:maturation of SSU-rRNA"/>
    <property type="evidence" value="ECO:0007669"/>
    <property type="project" value="TreeGrafter"/>
</dbReference>
<dbReference type="PROSITE" id="PS01245">
    <property type="entry name" value="RIO1"/>
    <property type="match status" value="1"/>
</dbReference>
<protein>
    <recommendedName>
        <fullName evidence="3">non-specific serine/threonine protein kinase</fullName>
        <ecNumber evidence="3">2.7.11.1</ecNumber>
    </recommendedName>
</protein>
<dbReference type="EC" id="2.7.11.1" evidence="3"/>
<dbReference type="KEGG" id="mrc:R6Y96_07830"/>
<dbReference type="Gene3D" id="1.10.10.10">
    <property type="entry name" value="Winged helix-like DNA-binding domain superfamily/Winged helix DNA-binding domain"/>
    <property type="match status" value="1"/>
</dbReference>
<dbReference type="PANTHER" id="PTHR45852">
    <property type="entry name" value="SER/THR-PROTEIN KINASE RIO2"/>
    <property type="match status" value="1"/>
</dbReference>
<dbReference type="RefSeq" id="WP_318620730.1">
    <property type="nucleotide sequence ID" value="NZ_CP137642.1"/>
</dbReference>
<name>A0AAX4FTF1_9EURY</name>
<dbReference type="GO" id="GO:0046872">
    <property type="term" value="F:metal ion binding"/>
    <property type="evidence" value="ECO:0007669"/>
    <property type="project" value="UniProtKB-KW"/>
</dbReference>
<dbReference type="CDD" id="cd05144">
    <property type="entry name" value="RIO2_C"/>
    <property type="match status" value="1"/>
</dbReference>
<comment type="catalytic activity">
    <reaction evidence="11">
        <text>L-threonyl-[protein] + ATP = O-phospho-L-threonyl-[protein] + ADP + H(+)</text>
        <dbReference type="Rhea" id="RHEA:46608"/>
        <dbReference type="Rhea" id="RHEA-COMP:11060"/>
        <dbReference type="Rhea" id="RHEA-COMP:11605"/>
        <dbReference type="ChEBI" id="CHEBI:15378"/>
        <dbReference type="ChEBI" id="CHEBI:30013"/>
        <dbReference type="ChEBI" id="CHEBI:30616"/>
        <dbReference type="ChEBI" id="CHEBI:61977"/>
        <dbReference type="ChEBI" id="CHEBI:456216"/>
        <dbReference type="EC" id="2.7.11.1"/>
    </reaction>
</comment>
<sequence length="286" mass="32469">MPVPAEYVQSLHPYELRILLALERLMRRYTWVPFEILKSATGFSESELTYRLGRLINMDMVRYEKTPYDGYALIFDGYDTLALHTLTKRGTIQALGTRIGVGKESEVYEAMGLGVVVLKFHRVGQRSFQAVRLKRGYMPDTGHCPWIFASSNSAKMEYEALTALHPAVSVPLPIDQNRHVVVMSFIPGVNLTQATLTEPGPILDAILDNISEAYGLGIIHGDLSEFNVMVDQEGQCWLIDWPQWVETAHPNADEILARDIRNILQYFKRKYGIDYAFDEALARVVE</sequence>
<dbReference type="AlphaFoldDB" id="A0AAX4FTF1"/>
<feature type="domain" description="RIO kinase" evidence="13">
    <location>
        <begin position="64"/>
        <end position="286"/>
    </location>
</feature>
<comment type="cofactor">
    <cofactor evidence="1">
        <name>Mg(2+)</name>
        <dbReference type="ChEBI" id="CHEBI:18420"/>
    </cofactor>
</comment>
<evidence type="ECO:0000256" key="8">
    <source>
        <dbReference type="ARBA" id="ARBA00022777"/>
    </source>
</evidence>
<dbReference type="GO" id="GO:0030688">
    <property type="term" value="C:preribosome, small subunit precursor"/>
    <property type="evidence" value="ECO:0007669"/>
    <property type="project" value="TreeGrafter"/>
</dbReference>
<dbReference type="SUPFAM" id="SSF46785">
    <property type="entry name" value="Winged helix' DNA-binding domain"/>
    <property type="match status" value="1"/>
</dbReference>
<evidence type="ECO:0000313" key="15">
    <source>
        <dbReference type="Proteomes" id="UP001305652"/>
    </source>
</evidence>
<dbReference type="EMBL" id="CP137642">
    <property type="protein sequence ID" value="WOX57206.1"/>
    <property type="molecule type" value="Genomic_DNA"/>
</dbReference>
<accession>A0AAX4FTF1</accession>
<dbReference type="InterPro" id="IPR036390">
    <property type="entry name" value="WH_DNA-bd_sf"/>
</dbReference>
<dbReference type="InterPro" id="IPR018935">
    <property type="entry name" value="RIO_kinase_CS"/>
</dbReference>
<keyword evidence="4" id="KW-0723">Serine/threonine-protein kinase</keyword>
<reference evidence="14 15" key="1">
    <citation type="submission" date="2023-10" db="EMBL/GenBank/DDBJ databases">
        <title>The complete genome sequence of Methanoculleus receptaculi DSM 18860.</title>
        <authorList>
            <person name="Lai S.-J."/>
            <person name="You Y.-T."/>
            <person name="Chen S.-C."/>
        </authorList>
    </citation>
    <scope>NUCLEOTIDE SEQUENCE [LARGE SCALE GENOMIC DNA]</scope>
    <source>
        <strain evidence="14 15">DSM 18860</strain>
    </source>
</reference>
<keyword evidence="5" id="KW-0808">Transferase</keyword>
<keyword evidence="8" id="KW-0418">Kinase</keyword>
<evidence type="ECO:0000313" key="14">
    <source>
        <dbReference type="EMBL" id="WOX57206.1"/>
    </source>
</evidence>
<organism evidence="14 15">
    <name type="scientific">Methanoculleus receptaculi</name>
    <dbReference type="NCBI Taxonomy" id="394967"/>
    <lineage>
        <taxon>Archaea</taxon>
        <taxon>Methanobacteriati</taxon>
        <taxon>Methanobacteriota</taxon>
        <taxon>Stenosarchaea group</taxon>
        <taxon>Methanomicrobia</taxon>
        <taxon>Methanomicrobiales</taxon>
        <taxon>Methanomicrobiaceae</taxon>
        <taxon>Methanoculleus</taxon>
    </lineage>
</organism>
<evidence type="ECO:0000256" key="7">
    <source>
        <dbReference type="ARBA" id="ARBA00022741"/>
    </source>
</evidence>
<proteinExistence type="inferred from homology"/>
<dbReference type="InterPro" id="IPR000687">
    <property type="entry name" value="RIO_kinase"/>
</dbReference>
<evidence type="ECO:0000256" key="11">
    <source>
        <dbReference type="ARBA" id="ARBA00047899"/>
    </source>
</evidence>
<dbReference type="InterPro" id="IPR030484">
    <property type="entry name" value="Rio2"/>
</dbReference>
<dbReference type="Pfam" id="PF09202">
    <property type="entry name" value="Rio2_N"/>
    <property type="match status" value="1"/>
</dbReference>
<evidence type="ECO:0000256" key="6">
    <source>
        <dbReference type="ARBA" id="ARBA00022723"/>
    </source>
</evidence>
<gene>
    <name evidence="14" type="ORF">R6Y96_07830</name>
</gene>
<keyword evidence="6" id="KW-0479">Metal-binding</keyword>
<dbReference type="GO" id="GO:0005524">
    <property type="term" value="F:ATP binding"/>
    <property type="evidence" value="ECO:0007669"/>
    <property type="project" value="UniProtKB-KW"/>
</dbReference>
<dbReference type="InterPro" id="IPR018934">
    <property type="entry name" value="RIO_dom"/>
</dbReference>
<evidence type="ECO:0000256" key="10">
    <source>
        <dbReference type="ARBA" id="ARBA00022842"/>
    </source>
</evidence>
<evidence type="ECO:0000256" key="9">
    <source>
        <dbReference type="ARBA" id="ARBA00022840"/>
    </source>
</evidence>
<dbReference type="GeneID" id="85733057"/>
<dbReference type="InterPro" id="IPR015285">
    <property type="entry name" value="RIO2_wHTH_N"/>
</dbReference>
<dbReference type="SUPFAM" id="SSF56112">
    <property type="entry name" value="Protein kinase-like (PK-like)"/>
    <property type="match status" value="1"/>
</dbReference>
<evidence type="ECO:0000259" key="13">
    <source>
        <dbReference type="SMART" id="SM00090"/>
    </source>
</evidence>
<evidence type="ECO:0000256" key="3">
    <source>
        <dbReference type="ARBA" id="ARBA00012513"/>
    </source>
</evidence>
<dbReference type="GO" id="GO:0005829">
    <property type="term" value="C:cytosol"/>
    <property type="evidence" value="ECO:0007669"/>
    <property type="project" value="TreeGrafter"/>
</dbReference>
<evidence type="ECO:0000256" key="2">
    <source>
        <dbReference type="ARBA" id="ARBA00009196"/>
    </source>
</evidence>
<evidence type="ECO:0000256" key="5">
    <source>
        <dbReference type="ARBA" id="ARBA00022679"/>
    </source>
</evidence>
<dbReference type="Gene3D" id="1.10.510.10">
    <property type="entry name" value="Transferase(Phosphotransferase) domain 1"/>
    <property type="match status" value="1"/>
</dbReference>
<keyword evidence="10" id="KW-0460">Magnesium</keyword>
<comment type="similarity">
    <text evidence="2">Belongs to the protein kinase superfamily. RIO-type Ser/Thr kinase family.</text>
</comment>
<dbReference type="Proteomes" id="UP001305652">
    <property type="component" value="Chromosome"/>
</dbReference>
<evidence type="ECO:0000256" key="4">
    <source>
        <dbReference type="ARBA" id="ARBA00022527"/>
    </source>
</evidence>
<dbReference type="Pfam" id="PF01163">
    <property type="entry name" value="RIO1"/>
    <property type="match status" value="1"/>
</dbReference>
<dbReference type="InterPro" id="IPR011009">
    <property type="entry name" value="Kinase-like_dom_sf"/>
</dbReference>
<dbReference type="GO" id="GO:0004674">
    <property type="term" value="F:protein serine/threonine kinase activity"/>
    <property type="evidence" value="ECO:0007669"/>
    <property type="project" value="UniProtKB-KW"/>
</dbReference>